<dbReference type="InterPro" id="IPR001451">
    <property type="entry name" value="Hexapep"/>
</dbReference>
<evidence type="ECO:0000313" key="4">
    <source>
        <dbReference type="EMBL" id="SDG75225.1"/>
    </source>
</evidence>
<dbReference type="PANTHER" id="PTHR23416">
    <property type="entry name" value="SIALIC ACID SYNTHASE-RELATED"/>
    <property type="match status" value="1"/>
</dbReference>
<dbReference type="GO" id="GO:0005829">
    <property type="term" value="C:cytosol"/>
    <property type="evidence" value="ECO:0007669"/>
    <property type="project" value="TreeGrafter"/>
</dbReference>
<evidence type="ECO:0000256" key="3">
    <source>
        <dbReference type="SAM" id="Phobius"/>
    </source>
</evidence>
<dbReference type="Proteomes" id="UP000199492">
    <property type="component" value="Unassembled WGS sequence"/>
</dbReference>
<feature type="transmembrane region" description="Helical" evidence="3">
    <location>
        <begin position="7"/>
        <end position="28"/>
    </location>
</feature>
<keyword evidence="3" id="KW-1133">Transmembrane helix</keyword>
<protein>
    <submittedName>
        <fullName evidence="4">Hexapeptide repeat of succinyl-transferase</fullName>
    </submittedName>
</protein>
<comment type="similarity">
    <text evidence="1">Belongs to the transferase hexapeptide repeat family.</text>
</comment>
<accession>A0A1G7WTD4</accession>
<name>A0A1G7WTD4_9FLAO</name>
<keyword evidence="3" id="KW-0812">Transmembrane</keyword>
<dbReference type="CDD" id="cd04647">
    <property type="entry name" value="LbH_MAT_like"/>
    <property type="match status" value="1"/>
</dbReference>
<proteinExistence type="inferred from homology"/>
<keyword evidence="5" id="KW-1185">Reference proteome</keyword>
<evidence type="ECO:0000313" key="5">
    <source>
        <dbReference type="Proteomes" id="UP000199492"/>
    </source>
</evidence>
<dbReference type="InterPro" id="IPR011004">
    <property type="entry name" value="Trimer_LpxA-like_sf"/>
</dbReference>
<dbReference type="OrthoDB" id="9814490at2"/>
<sequence>MKQIIRVLSKIFIIKWISLFFIKLNWIYSRIWSHFKFKALVPNSGDSVCHYSVEIKFGENISIGDGVAIGPNSCLGAKSKIIIGNNVRLSRGVMVETAALDLTLEPPYEHYSKPIVIEDGVWVAANALILAGVTIHKNALIGAGAVITKDVPANAIIVGARNRNLREKQV</sequence>
<reference evidence="5" key="1">
    <citation type="submission" date="2016-10" db="EMBL/GenBank/DDBJ databases">
        <authorList>
            <person name="Varghese N."/>
            <person name="Submissions S."/>
        </authorList>
    </citation>
    <scope>NUCLEOTIDE SEQUENCE [LARGE SCALE GENOMIC DNA]</scope>
    <source>
        <strain evidence="5">DSM 15363</strain>
    </source>
</reference>
<dbReference type="AlphaFoldDB" id="A0A1G7WTD4"/>
<gene>
    <name evidence="4" type="ORF">SAMN04489796_101484</name>
</gene>
<evidence type="ECO:0000256" key="1">
    <source>
        <dbReference type="ARBA" id="ARBA00007274"/>
    </source>
</evidence>
<dbReference type="SUPFAM" id="SSF51161">
    <property type="entry name" value="Trimeric LpxA-like enzymes"/>
    <property type="match status" value="1"/>
</dbReference>
<dbReference type="RefSeq" id="WP_092465986.1">
    <property type="nucleotide sequence ID" value="NZ_FNCZ01000001.1"/>
</dbReference>
<evidence type="ECO:0000256" key="2">
    <source>
        <dbReference type="ARBA" id="ARBA00022679"/>
    </source>
</evidence>
<dbReference type="PANTHER" id="PTHR23416:SF23">
    <property type="entry name" value="ACETYLTRANSFERASE C18B11.09C-RELATED"/>
    <property type="match status" value="1"/>
</dbReference>
<dbReference type="InterPro" id="IPR051159">
    <property type="entry name" value="Hexapeptide_acetyltransf"/>
</dbReference>
<dbReference type="Pfam" id="PF00132">
    <property type="entry name" value="Hexapep"/>
    <property type="match status" value="1"/>
</dbReference>
<organism evidence="4 5">
    <name type="scientific">Winogradskyella thalassocola</name>
    <dbReference type="NCBI Taxonomy" id="262004"/>
    <lineage>
        <taxon>Bacteria</taxon>
        <taxon>Pseudomonadati</taxon>
        <taxon>Bacteroidota</taxon>
        <taxon>Flavobacteriia</taxon>
        <taxon>Flavobacteriales</taxon>
        <taxon>Flavobacteriaceae</taxon>
        <taxon>Winogradskyella</taxon>
    </lineage>
</organism>
<dbReference type="STRING" id="262004.SAMN04489796_101484"/>
<keyword evidence="2 4" id="KW-0808">Transferase</keyword>
<keyword evidence="3" id="KW-0472">Membrane</keyword>
<dbReference type="GO" id="GO:0008374">
    <property type="term" value="F:O-acyltransferase activity"/>
    <property type="evidence" value="ECO:0007669"/>
    <property type="project" value="TreeGrafter"/>
</dbReference>
<dbReference type="EMBL" id="FNCZ01000001">
    <property type="protein sequence ID" value="SDG75225.1"/>
    <property type="molecule type" value="Genomic_DNA"/>
</dbReference>
<dbReference type="Gene3D" id="2.160.10.10">
    <property type="entry name" value="Hexapeptide repeat proteins"/>
    <property type="match status" value="1"/>
</dbReference>
<dbReference type="Pfam" id="PF14602">
    <property type="entry name" value="Hexapep_2"/>
    <property type="match status" value="1"/>
</dbReference>